<proteinExistence type="predicted"/>
<evidence type="ECO:0000256" key="1">
    <source>
        <dbReference type="SAM" id="MobiDB-lite"/>
    </source>
</evidence>
<feature type="compositionally biased region" description="Basic and acidic residues" evidence="1">
    <location>
        <begin position="110"/>
        <end position="128"/>
    </location>
</feature>
<reference evidence="3" key="1">
    <citation type="journal article" date="2020" name="Stud. Mycol.">
        <title>101 Dothideomycetes genomes: a test case for predicting lifestyles and emergence of pathogens.</title>
        <authorList>
            <person name="Haridas S."/>
            <person name="Albert R."/>
            <person name="Binder M."/>
            <person name="Bloem J."/>
            <person name="Labutti K."/>
            <person name="Salamov A."/>
            <person name="Andreopoulos B."/>
            <person name="Baker S."/>
            <person name="Barry K."/>
            <person name="Bills G."/>
            <person name="Bluhm B."/>
            <person name="Cannon C."/>
            <person name="Castanera R."/>
            <person name="Culley D."/>
            <person name="Daum C."/>
            <person name="Ezra D."/>
            <person name="Gonzalez J."/>
            <person name="Henrissat B."/>
            <person name="Kuo A."/>
            <person name="Liang C."/>
            <person name="Lipzen A."/>
            <person name="Lutzoni F."/>
            <person name="Magnuson J."/>
            <person name="Mondo S."/>
            <person name="Nolan M."/>
            <person name="Ohm R."/>
            <person name="Pangilinan J."/>
            <person name="Park H.-J."/>
            <person name="Ramirez L."/>
            <person name="Alfaro M."/>
            <person name="Sun H."/>
            <person name="Tritt A."/>
            <person name="Yoshinaga Y."/>
            <person name="Zwiers L.-H."/>
            <person name="Turgeon B."/>
            <person name="Goodwin S."/>
            <person name="Spatafora J."/>
            <person name="Crous P."/>
            <person name="Grigoriev I."/>
        </authorList>
    </citation>
    <scope>NUCLEOTIDE SEQUENCE</scope>
    <source>
        <strain evidence="3">CBS 115976</strain>
    </source>
</reference>
<accession>A0A6A6UBT0</accession>
<dbReference type="Proteomes" id="UP000799302">
    <property type="component" value="Unassembled WGS sequence"/>
</dbReference>
<protein>
    <recommendedName>
        <fullName evidence="2">Hyaluronan/mRNA-binding protein domain-containing protein</fullName>
    </recommendedName>
</protein>
<dbReference type="EMBL" id="MU004236">
    <property type="protein sequence ID" value="KAF2668384.1"/>
    <property type="molecule type" value="Genomic_DNA"/>
</dbReference>
<feature type="compositionally biased region" description="Basic and acidic residues" evidence="1">
    <location>
        <begin position="272"/>
        <end position="329"/>
    </location>
</feature>
<dbReference type="GO" id="GO:0005737">
    <property type="term" value="C:cytoplasm"/>
    <property type="evidence" value="ECO:0007669"/>
    <property type="project" value="TreeGrafter"/>
</dbReference>
<feature type="compositionally biased region" description="Polar residues" evidence="1">
    <location>
        <begin position="19"/>
        <end position="37"/>
    </location>
</feature>
<name>A0A6A6UBT0_9PEZI</name>
<keyword evidence="4" id="KW-1185">Reference proteome</keyword>
<dbReference type="InterPro" id="IPR006861">
    <property type="entry name" value="HABP4_PAIRBP1-bd"/>
</dbReference>
<dbReference type="PANTHER" id="PTHR12299:SF17">
    <property type="entry name" value="AT19571P-RELATED"/>
    <property type="match status" value="1"/>
</dbReference>
<dbReference type="Gene3D" id="6.10.140.1040">
    <property type="match status" value="1"/>
</dbReference>
<evidence type="ECO:0000313" key="4">
    <source>
        <dbReference type="Proteomes" id="UP000799302"/>
    </source>
</evidence>
<feature type="compositionally biased region" description="Basic and acidic residues" evidence="1">
    <location>
        <begin position="174"/>
        <end position="193"/>
    </location>
</feature>
<feature type="domain" description="Hyaluronan/mRNA-binding protein" evidence="2">
    <location>
        <begin position="109"/>
        <end position="207"/>
    </location>
</feature>
<dbReference type="AlphaFoldDB" id="A0A6A6UBT0"/>
<evidence type="ECO:0000313" key="3">
    <source>
        <dbReference type="EMBL" id="KAF2668384.1"/>
    </source>
</evidence>
<feature type="compositionally biased region" description="Basic and acidic residues" evidence="1">
    <location>
        <begin position="78"/>
        <end position="99"/>
    </location>
</feature>
<dbReference type="PANTHER" id="PTHR12299">
    <property type="entry name" value="HYALURONIC ACID-BINDING PROTEIN 4"/>
    <property type="match status" value="1"/>
</dbReference>
<feature type="compositionally biased region" description="Basic and acidic residues" evidence="1">
    <location>
        <begin position="203"/>
        <end position="219"/>
    </location>
</feature>
<feature type="compositionally biased region" description="Basic and acidic residues" evidence="1">
    <location>
        <begin position="239"/>
        <end position="262"/>
    </location>
</feature>
<feature type="region of interest" description="Disordered" evidence="1">
    <location>
        <begin position="14"/>
        <end position="356"/>
    </location>
</feature>
<sequence length="356" mass="37578">MASIVSKNLFELLDDDAADSSQVPATSKAANSASKGTQRGAVKPAEASRGGRGNRDGASGNEAAYRDRGAGSQQNRGRGTDENRGEGRGRGRGGRDGGRGRGGRGGRGGQHSDDRHSKTGIVDHDKQTGRGWGGNTGDAEYTDEKEGEAIAQADEKEAEKEIDDNGEPTEPAEEEVKTKTYDDYLAEQAEKRLQISGSLAPRKPNDGGNKKLNQGKELEREEETDFITGVAGKKGRERAKKEKNILELDGEAMRQTDRTERRGRGRGGPRGDFGDRGDRGGRGRGDFSDRPPRGEGGDRGERGGFRGRGRGDGARGGRGGDFRGGDRGRGAPRGRGGSGANAPNVTDESAFPSLGS</sequence>
<dbReference type="InterPro" id="IPR039764">
    <property type="entry name" value="HABP4/SERBP1-like"/>
</dbReference>
<dbReference type="GO" id="GO:0003723">
    <property type="term" value="F:RNA binding"/>
    <property type="evidence" value="ECO:0007669"/>
    <property type="project" value="InterPro"/>
</dbReference>
<dbReference type="Pfam" id="PF04774">
    <property type="entry name" value="HABP4_PAI-RBP1"/>
    <property type="match status" value="1"/>
</dbReference>
<dbReference type="SMART" id="SM01233">
    <property type="entry name" value="HABP4_PAI-RBP1"/>
    <property type="match status" value="1"/>
</dbReference>
<gene>
    <name evidence="3" type="ORF">BT63DRAFT_456020</name>
</gene>
<dbReference type="OrthoDB" id="5426471at2759"/>
<feature type="compositionally biased region" description="Basic and acidic residues" evidence="1">
    <location>
        <begin position="142"/>
        <end position="159"/>
    </location>
</feature>
<evidence type="ECO:0000259" key="2">
    <source>
        <dbReference type="SMART" id="SM01233"/>
    </source>
</evidence>
<feature type="compositionally biased region" description="Acidic residues" evidence="1">
    <location>
        <begin position="160"/>
        <end position="173"/>
    </location>
</feature>
<dbReference type="GO" id="GO:0005634">
    <property type="term" value="C:nucleus"/>
    <property type="evidence" value="ECO:0007669"/>
    <property type="project" value="TreeGrafter"/>
</dbReference>
<organism evidence="3 4">
    <name type="scientific">Microthyrium microscopicum</name>
    <dbReference type="NCBI Taxonomy" id="703497"/>
    <lineage>
        <taxon>Eukaryota</taxon>
        <taxon>Fungi</taxon>
        <taxon>Dikarya</taxon>
        <taxon>Ascomycota</taxon>
        <taxon>Pezizomycotina</taxon>
        <taxon>Dothideomycetes</taxon>
        <taxon>Dothideomycetes incertae sedis</taxon>
        <taxon>Microthyriales</taxon>
        <taxon>Microthyriaceae</taxon>
        <taxon>Microthyrium</taxon>
    </lineage>
</organism>